<dbReference type="EMBL" id="LAZR01000385">
    <property type="protein sequence ID" value="KKN71352.1"/>
    <property type="molecule type" value="Genomic_DNA"/>
</dbReference>
<evidence type="ECO:0000256" key="2">
    <source>
        <dbReference type="ARBA" id="ARBA00022475"/>
    </source>
</evidence>
<organism evidence="5">
    <name type="scientific">marine sediment metagenome</name>
    <dbReference type="NCBI Taxonomy" id="412755"/>
    <lineage>
        <taxon>unclassified sequences</taxon>
        <taxon>metagenomes</taxon>
        <taxon>ecological metagenomes</taxon>
    </lineage>
</organism>
<sequence>MSSIRDQAIALGAIFEATLQVDKLARSGQSAEGPTRCLANSILITSPDDVLSVYGGSAHQIRSGLQALEAMLERDTAALQRDSLRYVMNLLTLERQLSKRSDMLQVLGQRIGQTEHQVEHFGILHDNVMASLGATYQDTLSTLRLRIQVQGDMRHLQQPDIANRIRALLLAGIRGATLWRQVGGHRWQLLLQRRKLLDATKALLRG</sequence>
<comment type="subcellular location">
    <subcellularLocation>
        <location evidence="1">Cytoplasm</location>
    </subcellularLocation>
</comment>
<dbReference type="InterPro" id="IPR035932">
    <property type="entry name" value="HflD-like_sf"/>
</dbReference>
<dbReference type="PANTHER" id="PTHR38100">
    <property type="entry name" value="HIGH FREQUENCY LYSOGENIZATION PROTEIN HFLD"/>
    <property type="match status" value="1"/>
</dbReference>
<evidence type="ECO:0000256" key="1">
    <source>
        <dbReference type="ARBA" id="ARBA00004496"/>
    </source>
</evidence>
<dbReference type="GO" id="GO:0005737">
    <property type="term" value="C:cytoplasm"/>
    <property type="evidence" value="ECO:0007669"/>
    <property type="project" value="UniProtKB-SubCell"/>
</dbReference>
<reference evidence="5" key="1">
    <citation type="journal article" date="2015" name="Nature">
        <title>Complex archaea that bridge the gap between prokaryotes and eukaryotes.</title>
        <authorList>
            <person name="Spang A."/>
            <person name="Saw J.H."/>
            <person name="Jorgensen S.L."/>
            <person name="Zaremba-Niedzwiedzka K."/>
            <person name="Martijn J."/>
            <person name="Lind A.E."/>
            <person name="van Eijk R."/>
            <person name="Schleper C."/>
            <person name="Guy L."/>
            <person name="Ettema T.J."/>
        </authorList>
    </citation>
    <scope>NUCLEOTIDE SEQUENCE</scope>
</reference>
<dbReference type="Gene3D" id="1.10.3890.10">
    <property type="entry name" value="HflD-like"/>
    <property type="match status" value="1"/>
</dbReference>
<evidence type="ECO:0000256" key="4">
    <source>
        <dbReference type="ARBA" id="ARBA00023136"/>
    </source>
</evidence>
<keyword evidence="4" id="KW-0472">Membrane</keyword>
<gene>
    <name evidence="5" type="ORF">LCGC14_0421730</name>
</gene>
<dbReference type="NCBIfam" id="NF001246">
    <property type="entry name" value="PRK00218.1-2"/>
    <property type="match status" value="1"/>
</dbReference>
<accession>A0A0F9T8S2</accession>
<dbReference type="Pfam" id="PF04356">
    <property type="entry name" value="DUF489"/>
    <property type="match status" value="1"/>
</dbReference>
<protein>
    <recommendedName>
        <fullName evidence="6">High frequency lysogenization protein HflD homolog</fullName>
    </recommendedName>
</protein>
<dbReference type="InterPro" id="IPR007451">
    <property type="entry name" value="HflD"/>
</dbReference>
<dbReference type="AlphaFoldDB" id="A0A0F9T8S2"/>
<keyword evidence="2" id="KW-1003">Cell membrane</keyword>
<evidence type="ECO:0000313" key="5">
    <source>
        <dbReference type="EMBL" id="KKN71352.1"/>
    </source>
</evidence>
<comment type="caution">
    <text evidence="5">The sequence shown here is derived from an EMBL/GenBank/DDBJ whole genome shotgun (WGS) entry which is preliminary data.</text>
</comment>
<proteinExistence type="inferred from homology"/>
<evidence type="ECO:0008006" key="6">
    <source>
        <dbReference type="Google" id="ProtNLM"/>
    </source>
</evidence>
<keyword evidence="3" id="KW-0963">Cytoplasm</keyword>
<dbReference type="HAMAP" id="MF_00695">
    <property type="entry name" value="HflD_protein"/>
    <property type="match status" value="1"/>
</dbReference>
<name>A0A0F9T8S2_9ZZZZ</name>
<dbReference type="SUPFAM" id="SSF101322">
    <property type="entry name" value="YcfC-like"/>
    <property type="match status" value="1"/>
</dbReference>
<dbReference type="PANTHER" id="PTHR38100:SF1">
    <property type="entry name" value="HIGH FREQUENCY LYSOGENIZATION PROTEIN HFLD"/>
    <property type="match status" value="1"/>
</dbReference>
<evidence type="ECO:0000256" key="3">
    <source>
        <dbReference type="ARBA" id="ARBA00022490"/>
    </source>
</evidence>